<evidence type="ECO:0000313" key="1">
    <source>
        <dbReference type="EMBL" id="PUA81750.1"/>
    </source>
</evidence>
<evidence type="ECO:0000313" key="2">
    <source>
        <dbReference type="Proteomes" id="UP000244867"/>
    </source>
</evidence>
<dbReference type="AlphaFoldDB" id="A0A2R7YZE4"/>
<organism evidence="1 2">
    <name type="scientific">Nocardioides currus</name>
    <dbReference type="NCBI Taxonomy" id="2133958"/>
    <lineage>
        <taxon>Bacteria</taxon>
        <taxon>Bacillati</taxon>
        <taxon>Actinomycetota</taxon>
        <taxon>Actinomycetes</taxon>
        <taxon>Propionibacteriales</taxon>
        <taxon>Nocardioidaceae</taxon>
        <taxon>Nocardioides</taxon>
    </lineage>
</organism>
<name>A0A2R7YZE4_9ACTN</name>
<gene>
    <name evidence="1" type="ORF">C7S10_06700</name>
</gene>
<sequence>MVGAVRKVIWPLALVLVIAALAGGGVWLSQQEKDDGLKAGTLISESASEALVGRTAEVRVPWGTLQVTVSEPLEQTHEGRKAGHGASLVGVQVSLDGPEDLLVADRLPGASLEDPTFTLVADGEDYVLEGLTGWAGEDEIAQVARRQYVALKGTPAEVGLRVGYDGVDQEVDGLTGEVDRDDAEPLYSLGFAGGAQPCGDPLWSPDASDVGDSVTQCLVTSTAQRPYVAGLGWAPEGRTWLVVTLLPGAPAEFDGPQGTYEVTESRSSYLLDGRAPKETFANNDALPAGVDEDPNDPQVAIFEVDPARATGQLEVRTRLTGETEVTVGRKGDREEKTRTFKALVAQGAFV</sequence>
<accession>A0A2R7YZE4</accession>
<dbReference type="Proteomes" id="UP000244867">
    <property type="component" value="Unassembled WGS sequence"/>
</dbReference>
<reference evidence="1 2" key="1">
    <citation type="submission" date="2018-03" db="EMBL/GenBank/DDBJ databases">
        <authorList>
            <person name="Keele B.F."/>
        </authorList>
    </citation>
    <scope>NUCLEOTIDE SEQUENCE [LARGE SCALE GENOMIC DNA]</scope>
    <source>
        <strain evidence="1 2">IB-3</strain>
    </source>
</reference>
<comment type="caution">
    <text evidence="1">The sequence shown here is derived from an EMBL/GenBank/DDBJ whole genome shotgun (WGS) entry which is preliminary data.</text>
</comment>
<proteinExistence type="predicted"/>
<dbReference type="EMBL" id="PYXZ01000002">
    <property type="protein sequence ID" value="PUA81750.1"/>
    <property type="molecule type" value="Genomic_DNA"/>
</dbReference>
<keyword evidence="2" id="KW-1185">Reference proteome</keyword>
<protein>
    <submittedName>
        <fullName evidence="1">Uncharacterized protein</fullName>
    </submittedName>
</protein>